<organism evidence="6 7">
    <name type="scientific">Amnibacterium flavum</name>
    <dbReference type="NCBI Taxonomy" id="2173173"/>
    <lineage>
        <taxon>Bacteria</taxon>
        <taxon>Bacillati</taxon>
        <taxon>Actinomycetota</taxon>
        <taxon>Actinomycetes</taxon>
        <taxon>Micrococcales</taxon>
        <taxon>Microbacteriaceae</taxon>
        <taxon>Amnibacterium</taxon>
    </lineage>
</organism>
<protein>
    <submittedName>
        <fullName evidence="6">TetR family transcriptional regulator</fullName>
    </submittedName>
</protein>
<dbReference type="Proteomes" id="UP000244893">
    <property type="component" value="Unassembled WGS sequence"/>
</dbReference>
<evidence type="ECO:0000313" key="6">
    <source>
        <dbReference type="EMBL" id="PVZ95377.1"/>
    </source>
</evidence>
<dbReference type="GO" id="GO:0000976">
    <property type="term" value="F:transcription cis-regulatory region binding"/>
    <property type="evidence" value="ECO:0007669"/>
    <property type="project" value="TreeGrafter"/>
</dbReference>
<keyword evidence="3" id="KW-0804">Transcription</keyword>
<dbReference type="InterPro" id="IPR001647">
    <property type="entry name" value="HTH_TetR"/>
</dbReference>
<reference evidence="6 7" key="1">
    <citation type="submission" date="2018-05" db="EMBL/GenBank/DDBJ databases">
        <title>Amnibacterium sp. M8JJ-5, whole genome shotgun sequence.</title>
        <authorList>
            <person name="Tuo L."/>
        </authorList>
    </citation>
    <scope>NUCLEOTIDE SEQUENCE [LARGE SCALE GENOMIC DNA]</scope>
    <source>
        <strain evidence="6 7">M8JJ-5</strain>
    </source>
</reference>
<evidence type="ECO:0000256" key="4">
    <source>
        <dbReference type="PROSITE-ProRule" id="PRU00335"/>
    </source>
</evidence>
<proteinExistence type="predicted"/>
<keyword evidence="1" id="KW-0805">Transcription regulation</keyword>
<keyword evidence="2 4" id="KW-0238">DNA-binding</keyword>
<feature type="domain" description="HTH tetR-type" evidence="5">
    <location>
        <begin position="17"/>
        <end position="77"/>
    </location>
</feature>
<dbReference type="Pfam" id="PF00440">
    <property type="entry name" value="TetR_N"/>
    <property type="match status" value="1"/>
</dbReference>
<evidence type="ECO:0000256" key="2">
    <source>
        <dbReference type="ARBA" id="ARBA00023125"/>
    </source>
</evidence>
<dbReference type="AlphaFoldDB" id="A0A2V1HXJ5"/>
<dbReference type="PANTHER" id="PTHR30055:SF234">
    <property type="entry name" value="HTH-TYPE TRANSCRIPTIONAL REGULATOR BETI"/>
    <property type="match status" value="1"/>
</dbReference>
<comment type="caution">
    <text evidence="6">The sequence shown here is derived from an EMBL/GenBank/DDBJ whole genome shotgun (WGS) entry which is preliminary data.</text>
</comment>
<dbReference type="RefSeq" id="WP_116755112.1">
    <property type="nucleotide sequence ID" value="NZ_JBHUEX010000001.1"/>
</dbReference>
<name>A0A2V1HXJ5_9MICO</name>
<keyword evidence="7" id="KW-1185">Reference proteome</keyword>
<sequence length="230" mass="24151">MPRTVGRPRGSESPTGLGATQDILFASAKLFARSGYGSTTTHAIAEAAGLRQPSIYHHFGGKKEILLALLLGTVQPSLDVAEALLADPRPAPARLWALCASDIALLSGGEVNLGELYLLPELGDPIFAPFHGLRDQLVAAYRQLVNACDHPDPELGASLVIGLVESIILLRRRAPESIDENTPAAFADAALRMLGLEAPIVKRAGEQGRLLIGDVRAIADAWSGVSGAPA</sequence>
<dbReference type="GO" id="GO:0003700">
    <property type="term" value="F:DNA-binding transcription factor activity"/>
    <property type="evidence" value="ECO:0007669"/>
    <property type="project" value="TreeGrafter"/>
</dbReference>
<dbReference type="InterPro" id="IPR050109">
    <property type="entry name" value="HTH-type_TetR-like_transc_reg"/>
</dbReference>
<feature type="DNA-binding region" description="H-T-H motif" evidence="4">
    <location>
        <begin position="40"/>
        <end position="59"/>
    </location>
</feature>
<evidence type="ECO:0000313" key="7">
    <source>
        <dbReference type="Proteomes" id="UP000244893"/>
    </source>
</evidence>
<dbReference type="PANTHER" id="PTHR30055">
    <property type="entry name" value="HTH-TYPE TRANSCRIPTIONAL REGULATOR RUTR"/>
    <property type="match status" value="1"/>
</dbReference>
<dbReference type="EMBL" id="QEOP01000001">
    <property type="protein sequence ID" value="PVZ95377.1"/>
    <property type="molecule type" value="Genomic_DNA"/>
</dbReference>
<accession>A0A2V1HXJ5</accession>
<dbReference type="OrthoDB" id="3766519at2"/>
<dbReference type="PRINTS" id="PR00455">
    <property type="entry name" value="HTHTETR"/>
</dbReference>
<evidence type="ECO:0000256" key="3">
    <source>
        <dbReference type="ARBA" id="ARBA00023163"/>
    </source>
</evidence>
<gene>
    <name evidence="6" type="ORF">DDQ50_02335</name>
</gene>
<dbReference type="SUPFAM" id="SSF46689">
    <property type="entry name" value="Homeodomain-like"/>
    <property type="match status" value="1"/>
</dbReference>
<dbReference type="InterPro" id="IPR009057">
    <property type="entry name" value="Homeodomain-like_sf"/>
</dbReference>
<dbReference type="Gene3D" id="1.10.357.10">
    <property type="entry name" value="Tetracycline Repressor, domain 2"/>
    <property type="match status" value="1"/>
</dbReference>
<evidence type="ECO:0000256" key="1">
    <source>
        <dbReference type="ARBA" id="ARBA00023015"/>
    </source>
</evidence>
<evidence type="ECO:0000259" key="5">
    <source>
        <dbReference type="PROSITE" id="PS50977"/>
    </source>
</evidence>
<dbReference type="PROSITE" id="PS50977">
    <property type="entry name" value="HTH_TETR_2"/>
    <property type="match status" value="1"/>
</dbReference>